<dbReference type="RefSeq" id="WP_111928741.1">
    <property type="nucleotide sequence ID" value="NZ_CADFFP010000004.1"/>
</dbReference>
<keyword evidence="1" id="KW-0805">Transcription regulation</keyword>
<evidence type="ECO:0000256" key="4">
    <source>
        <dbReference type="SAM" id="MobiDB-lite"/>
    </source>
</evidence>
<evidence type="ECO:0000256" key="1">
    <source>
        <dbReference type="ARBA" id="ARBA00023015"/>
    </source>
</evidence>
<dbReference type="EMBL" id="QLTK01000001">
    <property type="protein sequence ID" value="RAS38685.1"/>
    <property type="molecule type" value="Genomic_DNA"/>
</dbReference>
<evidence type="ECO:0000259" key="5">
    <source>
        <dbReference type="PROSITE" id="PS01124"/>
    </source>
</evidence>
<dbReference type="InterPro" id="IPR050204">
    <property type="entry name" value="AraC_XylS_family_regulators"/>
</dbReference>
<comment type="caution">
    <text evidence="6">The sequence shown here is derived from an EMBL/GenBank/DDBJ whole genome shotgun (WGS) entry which is preliminary data.</text>
</comment>
<keyword evidence="2" id="KW-0238">DNA-binding</keyword>
<evidence type="ECO:0000256" key="3">
    <source>
        <dbReference type="ARBA" id="ARBA00023163"/>
    </source>
</evidence>
<keyword evidence="3" id="KW-0804">Transcription</keyword>
<dbReference type="InterPro" id="IPR035418">
    <property type="entry name" value="AraC-bd_2"/>
</dbReference>
<reference evidence="6 7" key="1">
    <citation type="submission" date="2018-06" db="EMBL/GenBank/DDBJ databases">
        <title>Genomic Encyclopedia of Type Strains, Phase III (KMG-III): the genomes of soil and plant-associated and newly described type strains.</title>
        <authorList>
            <person name="Whitman W."/>
        </authorList>
    </citation>
    <scope>NUCLEOTIDE SEQUENCE [LARGE SCALE GENOMIC DNA]</scope>
    <source>
        <strain evidence="6 7">LMG 23644</strain>
    </source>
</reference>
<dbReference type="InterPro" id="IPR018060">
    <property type="entry name" value="HTH_AraC"/>
</dbReference>
<protein>
    <submittedName>
        <fullName evidence="6">AraC family transcriptional regulator</fullName>
    </submittedName>
</protein>
<organism evidence="6 7">
    <name type="scientific">Paraburkholderia bryophila</name>
    <dbReference type="NCBI Taxonomy" id="420952"/>
    <lineage>
        <taxon>Bacteria</taxon>
        <taxon>Pseudomonadati</taxon>
        <taxon>Pseudomonadota</taxon>
        <taxon>Betaproteobacteria</taxon>
        <taxon>Burkholderiales</taxon>
        <taxon>Burkholderiaceae</taxon>
        <taxon>Paraburkholderia</taxon>
    </lineage>
</organism>
<gene>
    <name evidence="6" type="ORF">BX591_10114</name>
</gene>
<proteinExistence type="predicted"/>
<dbReference type="InterPro" id="IPR009057">
    <property type="entry name" value="Homeodomain-like_sf"/>
</dbReference>
<dbReference type="GO" id="GO:0003700">
    <property type="term" value="F:DNA-binding transcription factor activity"/>
    <property type="evidence" value="ECO:0007669"/>
    <property type="project" value="InterPro"/>
</dbReference>
<dbReference type="AlphaFoldDB" id="A0A329D812"/>
<dbReference type="OrthoDB" id="8590374at2"/>
<dbReference type="Gene3D" id="1.10.10.60">
    <property type="entry name" value="Homeodomain-like"/>
    <property type="match status" value="1"/>
</dbReference>
<feature type="domain" description="HTH araC/xylS-type" evidence="5">
    <location>
        <begin position="214"/>
        <end position="314"/>
    </location>
</feature>
<evidence type="ECO:0000313" key="7">
    <source>
        <dbReference type="Proteomes" id="UP000248918"/>
    </source>
</evidence>
<evidence type="ECO:0000313" key="6">
    <source>
        <dbReference type="EMBL" id="RAS38685.1"/>
    </source>
</evidence>
<dbReference type="PROSITE" id="PS01124">
    <property type="entry name" value="HTH_ARAC_FAMILY_2"/>
    <property type="match status" value="1"/>
</dbReference>
<sequence>MDTVPIFKSSTLDLPEADRFHLWMEGSHCDSRLKDETSAAFAMDSSAATLGPLILSGRRWLHQEGSLIYEMRRTEQRIRTDGQDFFYLLLLTGGRNLFRSENVQSRRGAGDLCLSDAAQPHEYEIKPGGGISLVVPRDFMPRGAGNLHGQTLSSGIGRLLGDHLLSLFRNLPDLRAQDVQHVVQSTLQLVTAAVSPTDDTVREAESPIRNALRASVLRYIDVHLLDPDLTPERICRGIGLSRARLYQLFEGTGGVMRQIQRKRLRRAYRVLADFSLPRRRIAEIAWSHGFSDDKHFYRLFKAEFGHTPSETLERARHSLDPSFAGQGDGADRPSGWSVPWGVPR</sequence>
<dbReference type="GO" id="GO:0043565">
    <property type="term" value="F:sequence-specific DNA binding"/>
    <property type="evidence" value="ECO:0007669"/>
    <property type="project" value="InterPro"/>
</dbReference>
<accession>A0A329D812</accession>
<dbReference type="Proteomes" id="UP000248918">
    <property type="component" value="Unassembled WGS sequence"/>
</dbReference>
<evidence type="ECO:0000256" key="2">
    <source>
        <dbReference type="ARBA" id="ARBA00023125"/>
    </source>
</evidence>
<dbReference type="PANTHER" id="PTHR46796:SF6">
    <property type="entry name" value="ARAC SUBFAMILY"/>
    <property type="match status" value="1"/>
</dbReference>
<dbReference type="SUPFAM" id="SSF46689">
    <property type="entry name" value="Homeodomain-like"/>
    <property type="match status" value="1"/>
</dbReference>
<dbReference type="Pfam" id="PF14525">
    <property type="entry name" value="AraC_binding_2"/>
    <property type="match status" value="1"/>
</dbReference>
<dbReference type="PANTHER" id="PTHR46796">
    <property type="entry name" value="HTH-TYPE TRANSCRIPTIONAL ACTIVATOR RHAS-RELATED"/>
    <property type="match status" value="1"/>
</dbReference>
<feature type="region of interest" description="Disordered" evidence="4">
    <location>
        <begin position="319"/>
        <end position="344"/>
    </location>
</feature>
<dbReference type="SMART" id="SM00342">
    <property type="entry name" value="HTH_ARAC"/>
    <property type="match status" value="1"/>
</dbReference>
<name>A0A329D812_9BURK</name>
<dbReference type="Pfam" id="PF12833">
    <property type="entry name" value="HTH_18"/>
    <property type="match status" value="1"/>
</dbReference>